<dbReference type="PROSITE" id="PS51048">
    <property type="entry name" value="SGS"/>
    <property type="match status" value="1"/>
</dbReference>
<evidence type="ECO:0000259" key="3">
    <source>
        <dbReference type="PROSITE" id="PS51203"/>
    </source>
</evidence>
<dbReference type="PANTHER" id="PTHR45862">
    <property type="entry name" value="PROTEIN SGT1 HOMOLOG"/>
    <property type="match status" value="1"/>
</dbReference>
<reference evidence="4" key="2">
    <citation type="submission" date="2021-04" db="EMBL/GenBank/DDBJ databases">
        <authorList>
            <person name="Podell S."/>
        </authorList>
    </citation>
    <scope>NUCLEOTIDE SEQUENCE</scope>
    <source>
        <strain evidence="4">Hildebrandi</strain>
    </source>
</reference>
<evidence type="ECO:0000313" key="4">
    <source>
        <dbReference type="EMBL" id="KAG7340556.1"/>
    </source>
</evidence>
<reference evidence="4" key="1">
    <citation type="journal article" date="2021" name="Sci. Rep.">
        <title>Diploid genomic architecture of Nitzschia inconspicua, an elite biomass production diatom.</title>
        <authorList>
            <person name="Oliver A."/>
            <person name="Podell S."/>
            <person name="Pinowska A."/>
            <person name="Traller J.C."/>
            <person name="Smith S.R."/>
            <person name="McClure R."/>
            <person name="Beliaev A."/>
            <person name="Bohutskyi P."/>
            <person name="Hill E.A."/>
            <person name="Rabines A."/>
            <person name="Zheng H."/>
            <person name="Allen L.Z."/>
            <person name="Kuo A."/>
            <person name="Grigoriev I.V."/>
            <person name="Allen A.E."/>
            <person name="Hazlebeck D."/>
            <person name="Allen E.E."/>
        </authorList>
    </citation>
    <scope>NUCLEOTIDE SEQUENCE</scope>
    <source>
        <strain evidence="4">Hildebrandi</strain>
    </source>
</reference>
<dbReference type="OrthoDB" id="1898560at2759"/>
<sequence length="455" mass="51141">MDGEEQNDVMDQTLPAFDDLKAQELLALGDSYQIDENLEGAVDAYAAAMILFRDSETALKIRTLSHQSEAFYKLQRYQDSFDSAQQALELLSTKQPVAGLYPSEGEMCHRRAGVAAFHLFHYQQAKELLQKASQLAILNGRKDTFYTDWIQKCNNKLNPIVSKPVVSAVTPKTNQKMAPNKVEQGISSPKPTSASTASSAIVSPVPTSSSVSKPLHARTAPIAAPKYQYYQSDKFVTVSILEAQVREEDLNVKLEPKRLIVTLRKHGKEFTVVAGVLYQEIDPKNSKIAIKDEKVLVKLRKVEEKYDWPELMEKSTIGKKSASSANKKDSGESQKNESSAPQVIPTVPKESSKPRPYASHRDWDAIEKSIEEEEKKEKPQGDEAMNKLFQQIYANASDETRRAMIKSYQTSGGTVLSTNWDEVKEKDYEKERTAPKGQEWKTWEGEKLPMKDDDV</sequence>
<evidence type="ECO:0000259" key="2">
    <source>
        <dbReference type="PROSITE" id="PS51048"/>
    </source>
</evidence>
<feature type="domain" description="CS" evidence="3">
    <location>
        <begin position="222"/>
        <end position="312"/>
    </location>
</feature>
<feature type="compositionally biased region" description="Basic and acidic residues" evidence="1">
    <location>
        <begin position="326"/>
        <end position="335"/>
    </location>
</feature>
<dbReference type="SMART" id="SM00028">
    <property type="entry name" value="TPR"/>
    <property type="match status" value="3"/>
</dbReference>
<feature type="region of interest" description="Disordered" evidence="1">
    <location>
        <begin position="178"/>
        <end position="199"/>
    </location>
</feature>
<evidence type="ECO:0000313" key="5">
    <source>
        <dbReference type="Proteomes" id="UP000693970"/>
    </source>
</evidence>
<feature type="domain" description="SGS" evidence="2">
    <location>
        <begin position="352"/>
        <end position="445"/>
    </location>
</feature>
<feature type="region of interest" description="Disordered" evidence="1">
    <location>
        <begin position="317"/>
        <end position="385"/>
    </location>
</feature>
<protein>
    <submittedName>
        <fullName evidence="4">SGS domain containing protein</fullName>
    </submittedName>
</protein>
<dbReference type="InterPro" id="IPR019734">
    <property type="entry name" value="TPR_rpt"/>
</dbReference>
<name>A0A9K3PBB8_9STRA</name>
<dbReference type="InterPro" id="IPR007699">
    <property type="entry name" value="SGS_dom"/>
</dbReference>
<keyword evidence="5" id="KW-1185">Reference proteome</keyword>
<organism evidence="4 5">
    <name type="scientific">Nitzschia inconspicua</name>
    <dbReference type="NCBI Taxonomy" id="303405"/>
    <lineage>
        <taxon>Eukaryota</taxon>
        <taxon>Sar</taxon>
        <taxon>Stramenopiles</taxon>
        <taxon>Ochrophyta</taxon>
        <taxon>Bacillariophyta</taxon>
        <taxon>Bacillariophyceae</taxon>
        <taxon>Bacillariophycidae</taxon>
        <taxon>Bacillariales</taxon>
        <taxon>Bacillariaceae</taxon>
        <taxon>Nitzschia</taxon>
    </lineage>
</organism>
<proteinExistence type="predicted"/>
<dbReference type="EMBL" id="JAGRRH010000027">
    <property type="protein sequence ID" value="KAG7340556.1"/>
    <property type="molecule type" value="Genomic_DNA"/>
</dbReference>
<dbReference type="CDD" id="cd06463">
    <property type="entry name" value="p23_like"/>
    <property type="match status" value="1"/>
</dbReference>
<feature type="compositionally biased region" description="Basic and acidic residues" evidence="1">
    <location>
        <begin position="359"/>
        <end position="385"/>
    </location>
</feature>
<dbReference type="AlphaFoldDB" id="A0A9K3PBB8"/>
<comment type="caution">
    <text evidence="4">The sequence shown here is derived from an EMBL/GenBank/DDBJ whole genome shotgun (WGS) entry which is preliminary data.</text>
</comment>
<evidence type="ECO:0000256" key="1">
    <source>
        <dbReference type="SAM" id="MobiDB-lite"/>
    </source>
</evidence>
<feature type="compositionally biased region" description="Low complexity" evidence="1">
    <location>
        <begin position="186"/>
        <end position="199"/>
    </location>
</feature>
<gene>
    <name evidence="4" type="ORF">IV203_024099</name>
</gene>
<dbReference type="PROSITE" id="PS51203">
    <property type="entry name" value="CS"/>
    <property type="match status" value="1"/>
</dbReference>
<dbReference type="InterPro" id="IPR044563">
    <property type="entry name" value="Sgt1-like"/>
</dbReference>
<dbReference type="Proteomes" id="UP000693970">
    <property type="component" value="Unassembled WGS sequence"/>
</dbReference>
<dbReference type="InterPro" id="IPR007052">
    <property type="entry name" value="CS_dom"/>
</dbReference>
<accession>A0A9K3PBB8</accession>
<dbReference type="Pfam" id="PF04969">
    <property type="entry name" value="CS"/>
    <property type="match status" value="1"/>
</dbReference>
<dbReference type="Pfam" id="PF05002">
    <property type="entry name" value="SGS"/>
    <property type="match status" value="1"/>
</dbReference>
<feature type="region of interest" description="Disordered" evidence="1">
    <location>
        <begin position="427"/>
        <end position="455"/>
    </location>
</feature>
<dbReference type="GO" id="GO:0051087">
    <property type="term" value="F:protein-folding chaperone binding"/>
    <property type="evidence" value="ECO:0007669"/>
    <property type="project" value="InterPro"/>
</dbReference>